<evidence type="ECO:0000313" key="1">
    <source>
        <dbReference type="EMBL" id="VEL43752.1"/>
    </source>
</evidence>
<protein>
    <submittedName>
        <fullName evidence="1">Uncharacterized protein</fullName>
    </submittedName>
</protein>
<evidence type="ECO:0000313" key="2">
    <source>
        <dbReference type="Proteomes" id="UP000784294"/>
    </source>
</evidence>
<gene>
    <name evidence="1" type="ORF">PXEA_LOCUS37192</name>
</gene>
<accession>A0A3S5CS67</accession>
<sequence length="117" mass="13090">MPLSVGYIVTHDHLGPFLIVFLNKSKPTYTLASKFTGKQNSPTIPGESCTTLLHTRRMDCEPREHIWLSLGELAQLGLESLAGSRGLLSWGLPSPKRPEEVYRFNMTTEPRVTPSPR</sequence>
<reference evidence="1" key="1">
    <citation type="submission" date="2018-11" db="EMBL/GenBank/DDBJ databases">
        <authorList>
            <consortium name="Pathogen Informatics"/>
        </authorList>
    </citation>
    <scope>NUCLEOTIDE SEQUENCE</scope>
</reference>
<keyword evidence="2" id="KW-1185">Reference proteome</keyword>
<comment type="caution">
    <text evidence="1">The sequence shown here is derived from an EMBL/GenBank/DDBJ whole genome shotgun (WGS) entry which is preliminary data.</text>
</comment>
<dbReference type="Proteomes" id="UP000784294">
    <property type="component" value="Unassembled WGS sequence"/>
</dbReference>
<proteinExistence type="predicted"/>
<name>A0A3S5CS67_9PLAT</name>
<dbReference type="AlphaFoldDB" id="A0A3S5CS67"/>
<dbReference type="EMBL" id="CAAALY010284844">
    <property type="protein sequence ID" value="VEL43752.1"/>
    <property type="molecule type" value="Genomic_DNA"/>
</dbReference>
<organism evidence="1 2">
    <name type="scientific">Protopolystoma xenopodis</name>
    <dbReference type="NCBI Taxonomy" id="117903"/>
    <lineage>
        <taxon>Eukaryota</taxon>
        <taxon>Metazoa</taxon>
        <taxon>Spiralia</taxon>
        <taxon>Lophotrochozoa</taxon>
        <taxon>Platyhelminthes</taxon>
        <taxon>Monogenea</taxon>
        <taxon>Polyopisthocotylea</taxon>
        <taxon>Polystomatidea</taxon>
        <taxon>Polystomatidae</taxon>
        <taxon>Protopolystoma</taxon>
    </lineage>
</organism>